<evidence type="ECO:0000313" key="6">
    <source>
        <dbReference type="EMBL" id="QEC47643.1"/>
    </source>
</evidence>
<evidence type="ECO:0000256" key="4">
    <source>
        <dbReference type="RuleBase" id="RU003476"/>
    </source>
</evidence>
<dbReference type="PROSITE" id="PS00893">
    <property type="entry name" value="NUDIX_BOX"/>
    <property type="match status" value="1"/>
</dbReference>
<accession>A0A5B8U3Q2</accession>
<evidence type="ECO:0000256" key="3">
    <source>
        <dbReference type="ARBA" id="ARBA00022801"/>
    </source>
</evidence>
<dbReference type="PRINTS" id="PR00502">
    <property type="entry name" value="NUDIXFAMILY"/>
</dbReference>
<dbReference type="CDD" id="cd02883">
    <property type="entry name" value="NUDIX_Hydrolase"/>
    <property type="match status" value="1"/>
</dbReference>
<keyword evidence="7" id="KW-1185">Reference proteome</keyword>
<evidence type="ECO:0000259" key="5">
    <source>
        <dbReference type="PROSITE" id="PS51462"/>
    </source>
</evidence>
<dbReference type="PROSITE" id="PS51462">
    <property type="entry name" value="NUDIX"/>
    <property type="match status" value="1"/>
</dbReference>
<dbReference type="InterPro" id="IPR015797">
    <property type="entry name" value="NUDIX_hydrolase-like_dom_sf"/>
</dbReference>
<gene>
    <name evidence="6" type="ORF">FSW04_08690</name>
</gene>
<proteinExistence type="inferred from homology"/>
<organism evidence="6 7">
    <name type="scientific">Baekduia soli</name>
    <dbReference type="NCBI Taxonomy" id="496014"/>
    <lineage>
        <taxon>Bacteria</taxon>
        <taxon>Bacillati</taxon>
        <taxon>Actinomycetota</taxon>
        <taxon>Thermoleophilia</taxon>
        <taxon>Solirubrobacterales</taxon>
        <taxon>Baekduiaceae</taxon>
        <taxon>Baekduia</taxon>
    </lineage>
</organism>
<dbReference type="InterPro" id="IPR000086">
    <property type="entry name" value="NUDIX_hydrolase_dom"/>
</dbReference>
<dbReference type="Gene3D" id="3.90.79.10">
    <property type="entry name" value="Nucleoside Triphosphate Pyrophosphohydrolase"/>
    <property type="match status" value="1"/>
</dbReference>
<dbReference type="PANTHER" id="PTHR43046">
    <property type="entry name" value="GDP-MANNOSE MANNOSYL HYDROLASE"/>
    <property type="match status" value="1"/>
</dbReference>
<dbReference type="AlphaFoldDB" id="A0A5B8U3Q2"/>
<dbReference type="Proteomes" id="UP000321805">
    <property type="component" value="Chromosome"/>
</dbReference>
<protein>
    <submittedName>
        <fullName evidence="6">NUDIX hydrolase</fullName>
    </submittedName>
</protein>
<sequence length="179" mass="20339">MSDREPLSYRLVEAVESRLRRHAPVVALRVAYRVGYVVLRPWWYLTRPQTQGVKVVVRCGDEVLLVRHSYARRGQWDLPGGFVHPGEDPEVALRRELSEELGVTPLATRRIACTPSRLDGKREVLFTYLAEVADTTIDPSPAEIDQARWYPVDALPVPATRLARQMSARSAWEHGPDDD</sequence>
<dbReference type="OrthoDB" id="4247482at2"/>
<evidence type="ECO:0000256" key="1">
    <source>
        <dbReference type="ARBA" id="ARBA00001946"/>
    </source>
</evidence>
<dbReference type="KEGG" id="bsol:FSW04_08690"/>
<name>A0A5B8U3Q2_9ACTN</name>
<dbReference type="PANTHER" id="PTHR43046:SF14">
    <property type="entry name" value="MUTT_NUDIX FAMILY PROTEIN"/>
    <property type="match status" value="1"/>
</dbReference>
<evidence type="ECO:0000256" key="2">
    <source>
        <dbReference type="ARBA" id="ARBA00005582"/>
    </source>
</evidence>
<dbReference type="EMBL" id="CP042430">
    <property type="protein sequence ID" value="QEC47643.1"/>
    <property type="molecule type" value="Genomic_DNA"/>
</dbReference>
<dbReference type="RefSeq" id="WP_146918334.1">
    <property type="nucleotide sequence ID" value="NZ_CP042430.1"/>
</dbReference>
<keyword evidence="3 4" id="KW-0378">Hydrolase</keyword>
<dbReference type="Pfam" id="PF00293">
    <property type="entry name" value="NUDIX"/>
    <property type="match status" value="1"/>
</dbReference>
<dbReference type="InterPro" id="IPR020476">
    <property type="entry name" value="Nudix_hydrolase"/>
</dbReference>
<dbReference type="InterPro" id="IPR020084">
    <property type="entry name" value="NUDIX_hydrolase_CS"/>
</dbReference>
<comment type="cofactor">
    <cofactor evidence="1">
        <name>Mg(2+)</name>
        <dbReference type="ChEBI" id="CHEBI:18420"/>
    </cofactor>
</comment>
<comment type="similarity">
    <text evidence="2 4">Belongs to the Nudix hydrolase family.</text>
</comment>
<evidence type="ECO:0000313" key="7">
    <source>
        <dbReference type="Proteomes" id="UP000321805"/>
    </source>
</evidence>
<feature type="domain" description="Nudix hydrolase" evidence="5">
    <location>
        <begin position="46"/>
        <end position="175"/>
    </location>
</feature>
<reference evidence="6 7" key="1">
    <citation type="journal article" date="2018" name="J. Microbiol.">
        <title>Baekduia soli gen. nov., sp. nov., a novel bacterium isolated from the soil of Baekdu Mountain and proposal of a novel family name, Baekduiaceae fam. nov.</title>
        <authorList>
            <person name="An D.S."/>
            <person name="Siddiqi M.Z."/>
            <person name="Kim K.H."/>
            <person name="Yu H.S."/>
            <person name="Im W.T."/>
        </authorList>
    </citation>
    <scope>NUCLEOTIDE SEQUENCE [LARGE SCALE GENOMIC DNA]</scope>
    <source>
        <strain evidence="6 7">BR7-21</strain>
    </source>
</reference>
<dbReference type="GO" id="GO:0016787">
    <property type="term" value="F:hydrolase activity"/>
    <property type="evidence" value="ECO:0007669"/>
    <property type="project" value="UniProtKB-KW"/>
</dbReference>
<dbReference type="SUPFAM" id="SSF55811">
    <property type="entry name" value="Nudix"/>
    <property type="match status" value="1"/>
</dbReference>